<evidence type="ECO:0000256" key="5">
    <source>
        <dbReference type="RuleBase" id="RU003560"/>
    </source>
</evidence>
<dbReference type="Gene3D" id="3.90.1150.10">
    <property type="entry name" value="Aspartate Aminotransferase, domain 1"/>
    <property type="match status" value="1"/>
</dbReference>
<dbReference type="InterPro" id="IPR015424">
    <property type="entry name" value="PyrdxlP-dep_Trfase"/>
</dbReference>
<keyword evidence="2 6" id="KW-0032">Aminotransferase</keyword>
<dbReference type="PIRSF" id="PIRSF000521">
    <property type="entry name" value="Transaminase_4ab_Lys_Orn"/>
    <property type="match status" value="1"/>
</dbReference>
<dbReference type="InterPro" id="IPR005814">
    <property type="entry name" value="Aminotrans_3"/>
</dbReference>
<gene>
    <name evidence="6" type="ORF">ACFLIM_48065</name>
</gene>
<dbReference type="InterPro" id="IPR050103">
    <property type="entry name" value="Class-III_PLP-dep_AT"/>
</dbReference>
<sequence length="448" mass="47481">MTSSAEPTDWLERDQKVVAQSPYAPPLVLEKGRRCEVWDVHGRRFLDFESGQFCMSTGHSHPRIAQVAGEQAAILMQIGNRFTNPARILLAERLADLAPDPLAMSFFCSTGSEANETALRIAKLVTGRFEVLAQARGYHGRTASAYGASSSARRMRRGAGPQPPGIGFISPPYTYRCPFTCGTCDLSCWKHSIEMVDRATSGEPAAVIVEFVLGAGGVIPVPPDWAKAVRQFCDERDALLIADEALTGLGRTGRWFAFEHAGIVPDIVVISKALGGGVPTAAIITTGAVAEAALQRGFIQAASHQGDPFQCAVALANLDVIQEEDLVRNAERMGQRLADGLQRLATRHQIVGEARGLGLIAGLEIIDGVEEAPELAAVVSLACLERGLIVGGLRPGIREGNTLRFAPPLTVTAAEIDEALTITEAALVAVDAGQSGRTAVGATAGIRS</sequence>
<dbReference type="GO" id="GO:0008483">
    <property type="term" value="F:transaminase activity"/>
    <property type="evidence" value="ECO:0007669"/>
    <property type="project" value="UniProtKB-KW"/>
</dbReference>
<dbReference type="PANTHER" id="PTHR11986">
    <property type="entry name" value="AMINOTRANSFERASE CLASS III"/>
    <property type="match status" value="1"/>
</dbReference>
<evidence type="ECO:0000313" key="7">
    <source>
        <dbReference type="Proteomes" id="UP001603978"/>
    </source>
</evidence>
<evidence type="ECO:0000256" key="1">
    <source>
        <dbReference type="ARBA" id="ARBA00001933"/>
    </source>
</evidence>
<dbReference type="EMBL" id="JBICRM010000061">
    <property type="protein sequence ID" value="MFG1710943.1"/>
    <property type="molecule type" value="Genomic_DNA"/>
</dbReference>
<dbReference type="CDD" id="cd00610">
    <property type="entry name" value="OAT_like"/>
    <property type="match status" value="1"/>
</dbReference>
<accession>A0ABW7AU28</accession>
<dbReference type="Gene3D" id="3.40.640.10">
    <property type="entry name" value="Type I PLP-dependent aspartate aminotransferase-like (Major domain)"/>
    <property type="match status" value="1"/>
</dbReference>
<protein>
    <submittedName>
        <fullName evidence="6">Aspartate aminotransferase family protein</fullName>
    </submittedName>
</protein>
<reference evidence="6 7" key="1">
    <citation type="submission" date="2024-10" db="EMBL/GenBank/DDBJ databases">
        <authorList>
            <person name="Topkara A.R."/>
            <person name="Saygin H."/>
        </authorList>
    </citation>
    <scope>NUCLEOTIDE SEQUENCE [LARGE SCALE GENOMIC DNA]</scope>
    <source>
        <strain evidence="6 7">M3C6</strain>
    </source>
</reference>
<keyword evidence="3" id="KW-0808">Transferase</keyword>
<comment type="caution">
    <text evidence="6">The sequence shown here is derived from an EMBL/GenBank/DDBJ whole genome shotgun (WGS) entry which is preliminary data.</text>
</comment>
<proteinExistence type="inferred from homology"/>
<dbReference type="Proteomes" id="UP001603978">
    <property type="component" value="Unassembled WGS sequence"/>
</dbReference>
<evidence type="ECO:0000313" key="6">
    <source>
        <dbReference type="EMBL" id="MFG1710943.1"/>
    </source>
</evidence>
<evidence type="ECO:0000256" key="3">
    <source>
        <dbReference type="ARBA" id="ARBA00022679"/>
    </source>
</evidence>
<dbReference type="InterPro" id="IPR049704">
    <property type="entry name" value="Aminotrans_3_PPA_site"/>
</dbReference>
<name>A0ABW7AU28_9ACTN</name>
<organism evidence="6 7">
    <name type="scientific">Nonomuraea marmarensis</name>
    <dbReference type="NCBI Taxonomy" id="3351344"/>
    <lineage>
        <taxon>Bacteria</taxon>
        <taxon>Bacillati</taxon>
        <taxon>Actinomycetota</taxon>
        <taxon>Actinomycetes</taxon>
        <taxon>Streptosporangiales</taxon>
        <taxon>Streptosporangiaceae</taxon>
        <taxon>Nonomuraea</taxon>
    </lineage>
</organism>
<keyword evidence="4 5" id="KW-0663">Pyridoxal phosphate</keyword>
<comment type="similarity">
    <text evidence="5">Belongs to the class-III pyridoxal-phosphate-dependent aminotransferase family.</text>
</comment>
<dbReference type="PANTHER" id="PTHR11986:SF79">
    <property type="entry name" value="ACETYLORNITHINE AMINOTRANSFERASE, MITOCHONDRIAL"/>
    <property type="match status" value="1"/>
</dbReference>
<dbReference type="Pfam" id="PF00202">
    <property type="entry name" value="Aminotran_3"/>
    <property type="match status" value="1"/>
</dbReference>
<dbReference type="InterPro" id="IPR015422">
    <property type="entry name" value="PyrdxlP-dep_Trfase_small"/>
</dbReference>
<keyword evidence="7" id="KW-1185">Reference proteome</keyword>
<comment type="cofactor">
    <cofactor evidence="1">
        <name>pyridoxal 5'-phosphate</name>
        <dbReference type="ChEBI" id="CHEBI:597326"/>
    </cofactor>
</comment>
<dbReference type="RefSeq" id="WP_393177243.1">
    <property type="nucleotide sequence ID" value="NZ_JBICRM010000061.1"/>
</dbReference>
<evidence type="ECO:0000256" key="2">
    <source>
        <dbReference type="ARBA" id="ARBA00022576"/>
    </source>
</evidence>
<evidence type="ECO:0000256" key="4">
    <source>
        <dbReference type="ARBA" id="ARBA00022898"/>
    </source>
</evidence>
<dbReference type="InterPro" id="IPR015421">
    <property type="entry name" value="PyrdxlP-dep_Trfase_major"/>
</dbReference>
<dbReference type="PROSITE" id="PS00600">
    <property type="entry name" value="AA_TRANSFER_CLASS_3"/>
    <property type="match status" value="1"/>
</dbReference>
<dbReference type="SUPFAM" id="SSF53383">
    <property type="entry name" value="PLP-dependent transferases"/>
    <property type="match status" value="1"/>
</dbReference>